<gene>
    <name evidence="2" type="ORF">PAL_GLEAN10014490</name>
</gene>
<protein>
    <submittedName>
        <fullName evidence="2">Uncharacterized protein</fullName>
    </submittedName>
</protein>
<reference evidence="3" key="1">
    <citation type="journal article" date="2013" name="Science">
        <title>Comparative analysis of bat genomes provides insight into the evolution of flight and immunity.</title>
        <authorList>
            <person name="Zhang G."/>
            <person name="Cowled C."/>
            <person name="Shi Z."/>
            <person name="Huang Z."/>
            <person name="Bishop-Lilly K.A."/>
            <person name="Fang X."/>
            <person name="Wynne J.W."/>
            <person name="Xiong Z."/>
            <person name="Baker M.L."/>
            <person name="Zhao W."/>
            <person name="Tachedjian M."/>
            <person name="Zhu Y."/>
            <person name="Zhou P."/>
            <person name="Jiang X."/>
            <person name="Ng J."/>
            <person name="Yang L."/>
            <person name="Wu L."/>
            <person name="Xiao J."/>
            <person name="Feng Y."/>
            <person name="Chen Y."/>
            <person name="Sun X."/>
            <person name="Zhang Y."/>
            <person name="Marsh G.A."/>
            <person name="Crameri G."/>
            <person name="Broder C.C."/>
            <person name="Frey K.G."/>
            <person name="Wang L.F."/>
            <person name="Wang J."/>
        </authorList>
    </citation>
    <scope>NUCLEOTIDE SEQUENCE [LARGE SCALE GENOMIC DNA]</scope>
</reference>
<feature type="region of interest" description="Disordered" evidence="1">
    <location>
        <begin position="22"/>
        <end position="58"/>
    </location>
</feature>
<feature type="compositionally biased region" description="Low complexity" evidence="1">
    <location>
        <begin position="37"/>
        <end position="58"/>
    </location>
</feature>
<feature type="compositionally biased region" description="Basic and acidic residues" evidence="1">
    <location>
        <begin position="22"/>
        <end position="34"/>
    </location>
</feature>
<organism evidence="2 3">
    <name type="scientific">Pteropus alecto</name>
    <name type="common">Black flying fox</name>
    <dbReference type="NCBI Taxonomy" id="9402"/>
    <lineage>
        <taxon>Eukaryota</taxon>
        <taxon>Metazoa</taxon>
        <taxon>Chordata</taxon>
        <taxon>Craniata</taxon>
        <taxon>Vertebrata</taxon>
        <taxon>Euteleostomi</taxon>
        <taxon>Mammalia</taxon>
        <taxon>Eutheria</taxon>
        <taxon>Laurasiatheria</taxon>
        <taxon>Chiroptera</taxon>
        <taxon>Yinpterochiroptera</taxon>
        <taxon>Pteropodoidea</taxon>
        <taxon>Pteropodidae</taxon>
        <taxon>Pteropodinae</taxon>
        <taxon>Pteropus</taxon>
    </lineage>
</organism>
<feature type="region of interest" description="Disordered" evidence="1">
    <location>
        <begin position="274"/>
        <end position="315"/>
    </location>
</feature>
<sequence length="315" mass="33880">MPSTAFQARTCLRAPQVCEATHDPGHQAAREDQPVYRPQARAQPSQSSPPSVRPRAASVLSMPHASCLTLVVAHSGKRQQLPVQAECLQHDLPRALVEDGFLQNRPEGGHPAARLCVSQPHTNLQGGGPASLTMFPPHQNGHSRTGWPFFPPIPLELESPTAQVLRQHLQPDSLDTRRVGAPGLRVQTEQGSEASTLCSLQGHHTRGQRMEVRAAWGQAAQRTHGGDRGKGWSPGEVDSPLISFCAVDSPLISFCAVATNTQWGGIWVKPEELQREKRLRRVPWPGPVTGGRHSGPGPGLPPSPPGSAEPRTGSP</sequence>
<feature type="compositionally biased region" description="Gly residues" evidence="1">
    <location>
        <begin position="288"/>
        <end position="297"/>
    </location>
</feature>
<accession>L5KKX8</accession>
<dbReference type="Proteomes" id="UP000010552">
    <property type="component" value="Unassembled WGS sequence"/>
</dbReference>
<keyword evidence="3" id="KW-1185">Reference proteome</keyword>
<dbReference type="AlphaFoldDB" id="L5KKX8"/>
<name>L5KKX8_PTEAL</name>
<dbReference type="InParanoid" id="L5KKX8"/>
<dbReference type="EMBL" id="KB030661">
    <property type="protein sequence ID" value="ELK12215.1"/>
    <property type="molecule type" value="Genomic_DNA"/>
</dbReference>
<proteinExistence type="predicted"/>
<evidence type="ECO:0000313" key="2">
    <source>
        <dbReference type="EMBL" id="ELK12215.1"/>
    </source>
</evidence>
<feature type="compositionally biased region" description="Pro residues" evidence="1">
    <location>
        <begin position="298"/>
        <end position="307"/>
    </location>
</feature>
<evidence type="ECO:0000313" key="3">
    <source>
        <dbReference type="Proteomes" id="UP000010552"/>
    </source>
</evidence>
<feature type="compositionally biased region" description="Polar residues" evidence="1">
    <location>
        <begin position="187"/>
        <end position="199"/>
    </location>
</feature>
<evidence type="ECO:0000256" key="1">
    <source>
        <dbReference type="SAM" id="MobiDB-lite"/>
    </source>
</evidence>
<feature type="region of interest" description="Disordered" evidence="1">
    <location>
        <begin position="185"/>
        <end position="204"/>
    </location>
</feature>